<evidence type="ECO:0000313" key="4">
    <source>
        <dbReference type="Proteomes" id="UP000556026"/>
    </source>
</evidence>
<feature type="domain" description="Rhodanese" evidence="2">
    <location>
        <begin position="76"/>
        <end position="194"/>
    </location>
</feature>
<gene>
    <name evidence="3" type="ORF">GMST_36660</name>
</gene>
<dbReference type="EMBL" id="BLXX01000013">
    <property type="protein sequence ID" value="GFO61341.1"/>
    <property type="molecule type" value="Genomic_DNA"/>
</dbReference>
<dbReference type="SUPFAM" id="SSF52821">
    <property type="entry name" value="Rhodanese/Cell cycle control phosphatase"/>
    <property type="match status" value="2"/>
</dbReference>
<dbReference type="PANTHER" id="PTHR43855">
    <property type="entry name" value="THIOSULFATE SULFURTRANSFERASE"/>
    <property type="match status" value="1"/>
</dbReference>
<dbReference type="Pfam" id="PF00581">
    <property type="entry name" value="Rhodanese"/>
    <property type="match status" value="1"/>
</dbReference>
<protein>
    <recommendedName>
        <fullName evidence="2">Rhodanese domain-containing protein</fullName>
    </recommendedName>
</protein>
<dbReference type="InterPro" id="IPR051126">
    <property type="entry name" value="Thiosulfate_sulfurtransferase"/>
</dbReference>
<evidence type="ECO:0000259" key="2">
    <source>
        <dbReference type="PROSITE" id="PS50206"/>
    </source>
</evidence>
<dbReference type="InterPro" id="IPR001763">
    <property type="entry name" value="Rhodanese-like_dom"/>
</dbReference>
<evidence type="ECO:0000313" key="3">
    <source>
        <dbReference type="EMBL" id="GFO61341.1"/>
    </source>
</evidence>
<dbReference type="PANTHER" id="PTHR43855:SF1">
    <property type="entry name" value="THIOSULFATE SULFURTRANSFERASE"/>
    <property type="match status" value="1"/>
</dbReference>
<feature type="domain" description="Rhodanese" evidence="2">
    <location>
        <begin position="2"/>
        <end position="45"/>
    </location>
</feature>
<comment type="caution">
    <text evidence="3">The sequence shown here is derived from an EMBL/GenBank/DDBJ whole genome shotgun (WGS) entry which is preliminary data.</text>
</comment>
<organism evidence="3 4">
    <name type="scientific">Geomonas silvestris</name>
    <dbReference type="NCBI Taxonomy" id="2740184"/>
    <lineage>
        <taxon>Bacteria</taxon>
        <taxon>Pseudomonadati</taxon>
        <taxon>Thermodesulfobacteriota</taxon>
        <taxon>Desulfuromonadia</taxon>
        <taxon>Geobacterales</taxon>
        <taxon>Geobacteraceae</taxon>
        <taxon>Geomonas</taxon>
    </lineage>
</organism>
<name>A0A6V8MMZ8_9BACT</name>
<dbReference type="SMART" id="SM00450">
    <property type="entry name" value="RHOD"/>
    <property type="match status" value="1"/>
</dbReference>
<dbReference type="PROSITE" id="PS50206">
    <property type="entry name" value="RHODANESE_3"/>
    <property type="match status" value="2"/>
</dbReference>
<accession>A0A6V8MMZ8</accession>
<dbReference type="RefSeq" id="WP_183356137.1">
    <property type="nucleotide sequence ID" value="NZ_BLXX01000013.1"/>
</dbReference>
<dbReference type="AlphaFoldDB" id="A0A6V8MMZ8"/>
<keyword evidence="1" id="KW-0677">Repeat</keyword>
<dbReference type="InterPro" id="IPR036873">
    <property type="entry name" value="Rhodanese-like_dom_sf"/>
</dbReference>
<keyword evidence="4" id="KW-1185">Reference proteome</keyword>
<reference evidence="4" key="1">
    <citation type="submission" date="2020-06" db="EMBL/GenBank/DDBJ databases">
        <title>Draft genomic sequence of Geomonas sp. Red330.</title>
        <authorList>
            <person name="Itoh H."/>
            <person name="Zhenxing X."/>
            <person name="Ushijima N."/>
            <person name="Masuda Y."/>
            <person name="Shiratori Y."/>
            <person name="Senoo K."/>
        </authorList>
    </citation>
    <scope>NUCLEOTIDE SEQUENCE [LARGE SCALE GENOMIC DNA]</scope>
    <source>
        <strain evidence="4">Red330</strain>
    </source>
</reference>
<evidence type="ECO:0000256" key="1">
    <source>
        <dbReference type="ARBA" id="ARBA00022737"/>
    </source>
</evidence>
<sequence length="229" mass="25139">MVVYSDSSIFAARLWWILKYAGVTDVRFMNGDMTQWKAAGYPVETAVNLPVPTSYTGSIDPSFIASTPYVEANYASTGTTQLVDVRSGGEYAGLLSGYGYLVNKGRIPNAVWASNADDSSHIYRDADGTLRSYEEVKALWSSLGITSTVDPTKLDKEAIFYCGGYRSSLAFFYAYLMGYSNIRNYSDGWSGWSTTYIEDPSYLKDPLIPGSTDGWRQLPSGRPSLTGGL</sequence>
<dbReference type="Gene3D" id="3.40.250.10">
    <property type="entry name" value="Rhodanese-like domain"/>
    <property type="match status" value="2"/>
</dbReference>
<dbReference type="Proteomes" id="UP000556026">
    <property type="component" value="Unassembled WGS sequence"/>
</dbReference>
<proteinExistence type="predicted"/>